<reference evidence="1 2" key="1">
    <citation type="journal article" date="2020" name="Nat. Food">
        <title>A phased Vanilla planifolia genome enables genetic improvement of flavour and production.</title>
        <authorList>
            <person name="Hasing T."/>
            <person name="Tang H."/>
            <person name="Brym M."/>
            <person name="Khazi F."/>
            <person name="Huang T."/>
            <person name="Chambers A.H."/>
        </authorList>
    </citation>
    <scope>NUCLEOTIDE SEQUENCE [LARGE SCALE GENOMIC DNA]</scope>
    <source>
        <tissue evidence="1">Leaf</tissue>
    </source>
</reference>
<dbReference type="AlphaFoldDB" id="A0A835UZQ1"/>
<dbReference type="Proteomes" id="UP000639772">
    <property type="component" value="Chromosome 6"/>
</dbReference>
<name>A0A835UZQ1_VANPL</name>
<proteinExistence type="predicted"/>
<evidence type="ECO:0000313" key="1">
    <source>
        <dbReference type="EMBL" id="KAG0478405.1"/>
    </source>
</evidence>
<comment type="caution">
    <text evidence="1">The sequence shown here is derived from an EMBL/GenBank/DDBJ whole genome shotgun (WGS) entry which is preliminary data.</text>
</comment>
<sequence>MRSPCLSRTLLSGVPGIQASKAKSLPDPRELAGIHVCVEVAGSSGWPRQSALRKWFYTKEMLGL</sequence>
<evidence type="ECO:0000313" key="2">
    <source>
        <dbReference type="Proteomes" id="UP000639772"/>
    </source>
</evidence>
<gene>
    <name evidence="1" type="ORF">HPP92_013124</name>
</gene>
<organism evidence="1 2">
    <name type="scientific">Vanilla planifolia</name>
    <name type="common">Vanilla</name>
    <dbReference type="NCBI Taxonomy" id="51239"/>
    <lineage>
        <taxon>Eukaryota</taxon>
        <taxon>Viridiplantae</taxon>
        <taxon>Streptophyta</taxon>
        <taxon>Embryophyta</taxon>
        <taxon>Tracheophyta</taxon>
        <taxon>Spermatophyta</taxon>
        <taxon>Magnoliopsida</taxon>
        <taxon>Liliopsida</taxon>
        <taxon>Asparagales</taxon>
        <taxon>Orchidaceae</taxon>
        <taxon>Vanilloideae</taxon>
        <taxon>Vanilleae</taxon>
        <taxon>Vanilla</taxon>
    </lineage>
</organism>
<dbReference type="EMBL" id="JADCNM010000006">
    <property type="protein sequence ID" value="KAG0478405.1"/>
    <property type="molecule type" value="Genomic_DNA"/>
</dbReference>
<protein>
    <submittedName>
        <fullName evidence="1">Uncharacterized protein</fullName>
    </submittedName>
</protein>
<accession>A0A835UZQ1</accession>